<accession>A0A1I4PF54</accession>
<evidence type="ECO:0000313" key="4">
    <source>
        <dbReference type="Proteomes" id="UP000198535"/>
    </source>
</evidence>
<evidence type="ECO:0000313" key="3">
    <source>
        <dbReference type="EMBL" id="SFM26378.1"/>
    </source>
</evidence>
<evidence type="ECO:0000259" key="2">
    <source>
        <dbReference type="PROSITE" id="PS50093"/>
    </source>
</evidence>
<keyword evidence="1" id="KW-0812">Transmembrane</keyword>
<gene>
    <name evidence="3" type="ORF">SAMN04488696_0619</name>
</gene>
<dbReference type="InterPro" id="IPR026453">
    <property type="entry name" value="PGF_pre_PGF"/>
</dbReference>
<keyword evidence="1" id="KW-0472">Membrane</keyword>
<feature type="transmembrane region" description="Helical" evidence="1">
    <location>
        <begin position="641"/>
        <end position="659"/>
    </location>
</feature>
<dbReference type="InterPro" id="IPR000601">
    <property type="entry name" value="PKD_dom"/>
</dbReference>
<dbReference type="CDD" id="cd00146">
    <property type="entry name" value="PKD"/>
    <property type="match status" value="1"/>
</dbReference>
<keyword evidence="1" id="KW-1133">Transmembrane helix</keyword>
<dbReference type="AlphaFoldDB" id="A0A1I4PF54"/>
<dbReference type="InterPro" id="IPR035986">
    <property type="entry name" value="PKD_dom_sf"/>
</dbReference>
<dbReference type="OrthoDB" id="103676at2157"/>
<organism evidence="3 4">
    <name type="scientific">Methanolobus profundi</name>
    <dbReference type="NCBI Taxonomy" id="487685"/>
    <lineage>
        <taxon>Archaea</taxon>
        <taxon>Methanobacteriati</taxon>
        <taxon>Methanobacteriota</taxon>
        <taxon>Stenosarchaea group</taxon>
        <taxon>Methanomicrobia</taxon>
        <taxon>Methanosarcinales</taxon>
        <taxon>Methanosarcinaceae</taxon>
        <taxon>Methanolobus</taxon>
    </lineage>
</organism>
<dbReference type="EMBL" id="FOUJ01000001">
    <property type="protein sequence ID" value="SFM26378.1"/>
    <property type="molecule type" value="Genomic_DNA"/>
</dbReference>
<dbReference type="SUPFAM" id="SSF49299">
    <property type="entry name" value="PKD domain"/>
    <property type="match status" value="1"/>
</dbReference>
<dbReference type="RefSeq" id="WP_091932993.1">
    <property type="nucleotide sequence ID" value="NZ_FOUJ01000001.1"/>
</dbReference>
<proteinExistence type="predicted"/>
<dbReference type="Gene3D" id="2.60.40.10">
    <property type="entry name" value="Immunoglobulins"/>
    <property type="match status" value="1"/>
</dbReference>
<name>A0A1I4PF54_9EURY</name>
<protein>
    <submittedName>
        <fullName evidence="3">PGF-pre-PGF domain-containing protein</fullName>
    </submittedName>
</protein>
<keyword evidence="4" id="KW-1185">Reference proteome</keyword>
<sequence length="822" mass="90600">MGKSKIPLLIFLLLLSLFSFSAQALDQDLNLANVSEIETYSEATAVSLSTKISPSISIIVSPDAIDLGRLSAGMSSDVHEVGIFNKGSSKIYVTSEVIDAAKDLYVDGIELDDASWTHYKKTISPGECIGSGLQLNVPEEYVGIGSMEGKLVFWAELKENNAPVIEKIEDITVNSSDKVKIILHAYDPDNDKLTYSTTAKFGNLYGNIFEWDTTGIGPGAHKVTFSVSDGYASDSETVLITINAANDNNDFPIANFTSNVTEGKIPLSVMFVDMSVNATSWKWDLGDGTYSTGRNIVHTYTEAGNYTISLEAGNNFGNCTEKRTDHIIAYPRIIISFVSPSSSYITDQTGASRLFEVTTDEVANITWTLDNVDIQTNNSTRAASYYCSSAKNGVHDLTIYAENMNGTAQKKWIWNVTSISSSDSSGSSSSGGRYVSGGGYFGENYDNILNKVSKSQNVLAKRTTTFSFNSEDNPIDSVSFIALKNSGVISTTIEILKGISTLVSAPPSGEVYKYVNIWVGDTGFATPDNIENAVITFKVEKVWISENDVRESRISLYRYSGSKWNELDTLKVKEDDEYVYFESETPGFSPFAITGIKKDVPLNTDVSTLRSTSEEVLSSSNEPFAQELLSTDASSSGISRWTWILFLLLLFTGICIYVGERKGLLSFGKNKHENVIFKDTLSCEIVPDGLTICYFDTEEDPIKYIQFKIIDNSRDMEVKVEVLRNRSLFVKVDPPGKVYRHLNIWIVAEGLDPSTMDTSTVAFKVVRSWIEENGIDVSSIALFRYVDDMWHELPTEMLEENDDNLVFGAQTPGFSSFAICSV</sequence>
<dbReference type="STRING" id="487685.SAMN04488696_0619"/>
<dbReference type="PROSITE" id="PS50093">
    <property type="entry name" value="PKD"/>
    <property type="match status" value="1"/>
</dbReference>
<dbReference type="InterPro" id="IPR013783">
    <property type="entry name" value="Ig-like_fold"/>
</dbReference>
<evidence type="ECO:0000256" key="1">
    <source>
        <dbReference type="SAM" id="Phobius"/>
    </source>
</evidence>
<reference evidence="4" key="1">
    <citation type="submission" date="2016-10" db="EMBL/GenBank/DDBJ databases">
        <authorList>
            <person name="Varghese N."/>
            <person name="Submissions S."/>
        </authorList>
    </citation>
    <scope>NUCLEOTIDE SEQUENCE [LARGE SCALE GENOMIC DNA]</scope>
    <source>
        <strain evidence="4">Mob M</strain>
    </source>
</reference>
<dbReference type="SMART" id="SM00089">
    <property type="entry name" value="PKD"/>
    <property type="match status" value="1"/>
</dbReference>
<feature type="domain" description="PKD" evidence="2">
    <location>
        <begin position="277"/>
        <end position="318"/>
    </location>
</feature>
<dbReference type="NCBIfam" id="TIGR04213">
    <property type="entry name" value="PGF_pre_PGF"/>
    <property type="match status" value="2"/>
</dbReference>
<dbReference type="FunFam" id="2.60.40.10:FF:000270">
    <property type="entry name" value="Cell surface protein"/>
    <property type="match status" value="1"/>
</dbReference>
<dbReference type="Proteomes" id="UP000198535">
    <property type="component" value="Unassembled WGS sequence"/>
</dbReference>
<dbReference type="InterPro" id="IPR022409">
    <property type="entry name" value="PKD/Chitinase_dom"/>
</dbReference>
<dbReference type="Pfam" id="PF18911">
    <property type="entry name" value="PKD_4"/>
    <property type="match status" value="1"/>
</dbReference>